<sequence>MNDPRLQPDQVRAMRAMLVAHVEEGAAPARRRYAVRAGFGALAVGALAAVVAVVTVVVSPGDPADSPNAPGMLRAAADATADPEPADGQFLRIATSASHLAITSVDGSVDTAIGYVDSQVRDVYLAADGTVEPVATTTSVEPTVFFGAGAQQFAAESWNGDDDVVVVPASLGADLTRPVEDQSAIPRDPDALLVYLIEYRYQAGSSDENVFAHVVGLLRTGNVASDLRAALYRALALMPSIVITEEEATLDGREGTAIGLRGADGDTRQEIVIDPSTGEYIGVRRVTIDGFGEIPPGTALEYTALSTSVVDSVPR</sequence>
<comment type="caution">
    <text evidence="3">The sequence shown here is derived from an EMBL/GenBank/DDBJ whole genome shotgun (WGS) entry which is preliminary data.</text>
</comment>
<evidence type="ECO:0000313" key="4">
    <source>
        <dbReference type="Proteomes" id="UP000536685"/>
    </source>
</evidence>
<dbReference type="AlphaFoldDB" id="A0A841AK37"/>
<protein>
    <submittedName>
        <fullName evidence="3">Uncharacterized protein</fullName>
    </submittedName>
</protein>
<dbReference type="RefSeq" id="WP_184233093.1">
    <property type="nucleotide sequence ID" value="NZ_JACHMJ010000001.1"/>
</dbReference>
<organism evidence="3 4">
    <name type="scientific">Conyzicola lurida</name>
    <dbReference type="NCBI Taxonomy" id="1172621"/>
    <lineage>
        <taxon>Bacteria</taxon>
        <taxon>Bacillati</taxon>
        <taxon>Actinomycetota</taxon>
        <taxon>Actinomycetes</taxon>
        <taxon>Micrococcales</taxon>
        <taxon>Microbacteriaceae</taxon>
        <taxon>Conyzicola</taxon>
    </lineage>
</organism>
<dbReference type="EMBL" id="JACHMJ010000001">
    <property type="protein sequence ID" value="MBB5842033.1"/>
    <property type="molecule type" value="Genomic_DNA"/>
</dbReference>
<reference evidence="3 4" key="1">
    <citation type="submission" date="2020-08" db="EMBL/GenBank/DDBJ databases">
        <title>Sequencing the genomes of 1000 actinobacteria strains.</title>
        <authorList>
            <person name="Klenk H.-P."/>
        </authorList>
    </citation>
    <scope>NUCLEOTIDE SEQUENCE [LARGE SCALE GENOMIC DNA]</scope>
    <source>
        <strain evidence="3 4">DSM 105784</strain>
    </source>
</reference>
<accession>A0A841AK37</accession>
<keyword evidence="2" id="KW-0812">Transmembrane</keyword>
<evidence type="ECO:0000256" key="2">
    <source>
        <dbReference type="SAM" id="Phobius"/>
    </source>
</evidence>
<keyword evidence="2" id="KW-0472">Membrane</keyword>
<keyword evidence="4" id="KW-1185">Reference proteome</keyword>
<evidence type="ECO:0000256" key="1">
    <source>
        <dbReference type="SAM" id="MobiDB-lite"/>
    </source>
</evidence>
<feature type="transmembrane region" description="Helical" evidence="2">
    <location>
        <begin position="39"/>
        <end position="58"/>
    </location>
</feature>
<dbReference type="InterPro" id="IPR047789">
    <property type="entry name" value="CU044_5270-like"/>
</dbReference>
<keyword evidence="2" id="KW-1133">Transmembrane helix</keyword>
<name>A0A841AK37_9MICO</name>
<gene>
    <name evidence="3" type="ORF">HD599_000356</name>
</gene>
<proteinExistence type="predicted"/>
<dbReference type="Proteomes" id="UP000536685">
    <property type="component" value="Unassembled WGS sequence"/>
</dbReference>
<evidence type="ECO:0000313" key="3">
    <source>
        <dbReference type="EMBL" id="MBB5842033.1"/>
    </source>
</evidence>
<feature type="region of interest" description="Disordered" evidence="1">
    <location>
        <begin position="64"/>
        <end position="84"/>
    </location>
</feature>
<dbReference type="NCBIfam" id="NF038083">
    <property type="entry name" value="CU044_5270_fam"/>
    <property type="match status" value="1"/>
</dbReference>
<feature type="compositionally biased region" description="Low complexity" evidence="1">
    <location>
        <begin position="75"/>
        <end position="84"/>
    </location>
</feature>